<dbReference type="SUPFAM" id="SSF56784">
    <property type="entry name" value="HAD-like"/>
    <property type="match status" value="1"/>
</dbReference>
<dbReference type="SFLD" id="SFLDS00003">
    <property type="entry name" value="Haloacid_Dehalogenase"/>
    <property type="match status" value="1"/>
</dbReference>
<dbReference type="PANTHER" id="PTHR43434">
    <property type="entry name" value="PHOSPHOGLYCOLATE PHOSPHATASE"/>
    <property type="match status" value="1"/>
</dbReference>
<protein>
    <submittedName>
        <fullName evidence="1">HAD-IA family hydrolase</fullName>
    </submittedName>
</protein>
<dbReference type="InterPro" id="IPR036412">
    <property type="entry name" value="HAD-like_sf"/>
</dbReference>
<dbReference type="Gene3D" id="1.10.150.240">
    <property type="entry name" value="Putative phosphatase, domain 2"/>
    <property type="match status" value="1"/>
</dbReference>
<organism evidence="1 2">
    <name type="scientific">Eubacterium album</name>
    <dbReference type="NCBI Taxonomy" id="2978477"/>
    <lineage>
        <taxon>Bacteria</taxon>
        <taxon>Bacillati</taxon>
        <taxon>Bacillota</taxon>
        <taxon>Clostridia</taxon>
        <taxon>Eubacteriales</taxon>
        <taxon>Eubacteriaceae</taxon>
        <taxon>Eubacterium</taxon>
    </lineage>
</organism>
<reference evidence="1" key="1">
    <citation type="submission" date="2022-09" db="EMBL/GenBank/DDBJ databases">
        <title>Eubacterium sp. LFL-14 isolated from human feces.</title>
        <authorList>
            <person name="Liu F."/>
        </authorList>
    </citation>
    <scope>NUCLEOTIDE SEQUENCE</scope>
    <source>
        <strain evidence="1">LFL-14</strain>
    </source>
</reference>
<dbReference type="InterPro" id="IPR006439">
    <property type="entry name" value="HAD-SF_hydro_IA"/>
</dbReference>
<dbReference type="NCBIfam" id="TIGR01549">
    <property type="entry name" value="HAD-SF-IA-v1"/>
    <property type="match status" value="1"/>
</dbReference>
<dbReference type="EMBL" id="JAODBU010000003">
    <property type="protein sequence ID" value="MCT7398189.1"/>
    <property type="molecule type" value="Genomic_DNA"/>
</dbReference>
<accession>A0ABT2LY14</accession>
<dbReference type="Gene3D" id="3.40.50.1000">
    <property type="entry name" value="HAD superfamily/HAD-like"/>
    <property type="match status" value="1"/>
</dbReference>
<dbReference type="SFLD" id="SFLDG01129">
    <property type="entry name" value="C1.5:_HAD__Beta-PGM__Phosphata"/>
    <property type="match status" value="1"/>
</dbReference>
<keyword evidence="1" id="KW-0378">Hydrolase</keyword>
<name>A0ABT2LY14_9FIRM</name>
<evidence type="ECO:0000313" key="2">
    <source>
        <dbReference type="Proteomes" id="UP001431199"/>
    </source>
</evidence>
<dbReference type="InterPro" id="IPR023214">
    <property type="entry name" value="HAD_sf"/>
</dbReference>
<dbReference type="Proteomes" id="UP001431199">
    <property type="component" value="Unassembled WGS sequence"/>
</dbReference>
<sequence>MYDTVIFDLDGTLLNTIDDIAAAVQYAQKKYGFPVHTVDEVKKHVGNGLRLLMHRSIPEGENNPDFDKIFADFSEYYQKHCQVKTRAYDGILDLIKELKKRNIKMAIVSNKNYKAVESLKNIYFEGLIDVALGENEAAGIKKKPAKDMVMSALDKLGSTQEKSIYVGDSEVDSQTAVNSGLDCILVSWGFRTKDILEKLTYKKIIDEPMKLLDVIA</sequence>
<keyword evidence="2" id="KW-1185">Reference proteome</keyword>
<dbReference type="GO" id="GO:0016787">
    <property type="term" value="F:hydrolase activity"/>
    <property type="evidence" value="ECO:0007669"/>
    <property type="project" value="UniProtKB-KW"/>
</dbReference>
<evidence type="ECO:0000313" key="1">
    <source>
        <dbReference type="EMBL" id="MCT7398189.1"/>
    </source>
</evidence>
<dbReference type="Pfam" id="PF13419">
    <property type="entry name" value="HAD_2"/>
    <property type="match status" value="1"/>
</dbReference>
<gene>
    <name evidence="1" type="ORF">N5B56_03680</name>
</gene>
<comment type="caution">
    <text evidence="1">The sequence shown here is derived from an EMBL/GenBank/DDBJ whole genome shotgun (WGS) entry which is preliminary data.</text>
</comment>
<proteinExistence type="predicted"/>
<dbReference type="RefSeq" id="WP_260978410.1">
    <property type="nucleotide sequence ID" value="NZ_JAODBU010000003.1"/>
</dbReference>
<dbReference type="InterPro" id="IPR041492">
    <property type="entry name" value="HAD_2"/>
</dbReference>
<dbReference type="PANTHER" id="PTHR43434:SF1">
    <property type="entry name" value="PHOSPHOGLYCOLATE PHOSPHATASE"/>
    <property type="match status" value="1"/>
</dbReference>
<dbReference type="InterPro" id="IPR050155">
    <property type="entry name" value="HAD-like_hydrolase_sf"/>
</dbReference>
<dbReference type="InterPro" id="IPR023198">
    <property type="entry name" value="PGP-like_dom2"/>
</dbReference>